<keyword evidence="3" id="KW-1185">Reference proteome</keyword>
<gene>
    <name evidence="2" type="ORF">LX95_02810</name>
</gene>
<comment type="caution">
    <text evidence="2">The sequence shown here is derived from an EMBL/GenBank/DDBJ whole genome shotgun (WGS) entry which is preliminary data.</text>
</comment>
<evidence type="ECO:0000313" key="2">
    <source>
        <dbReference type="EMBL" id="PZW37796.1"/>
    </source>
</evidence>
<dbReference type="Proteomes" id="UP000249542">
    <property type="component" value="Unassembled WGS sequence"/>
</dbReference>
<proteinExistence type="predicted"/>
<evidence type="ECO:0000313" key="3">
    <source>
        <dbReference type="Proteomes" id="UP000249542"/>
    </source>
</evidence>
<accession>A0A2W7JS94</accession>
<keyword evidence="1" id="KW-0812">Transmembrane</keyword>
<protein>
    <submittedName>
        <fullName evidence="2">Uncharacterized protein</fullName>
    </submittedName>
</protein>
<reference evidence="2 3" key="1">
    <citation type="submission" date="2018-06" db="EMBL/GenBank/DDBJ databases">
        <title>Genomic Encyclopedia of Archaeal and Bacterial Type Strains, Phase II (KMG-II): from individual species to whole genera.</title>
        <authorList>
            <person name="Goeker M."/>
        </authorList>
    </citation>
    <scope>NUCLEOTIDE SEQUENCE [LARGE SCALE GENOMIC DNA]</scope>
    <source>
        <strain evidence="2 3">DSM 15361</strain>
    </source>
</reference>
<keyword evidence="1" id="KW-0472">Membrane</keyword>
<feature type="transmembrane region" description="Helical" evidence="1">
    <location>
        <begin position="75"/>
        <end position="94"/>
    </location>
</feature>
<organism evidence="2 3">
    <name type="scientific">Mesonia algae</name>
    <dbReference type="NCBI Taxonomy" id="213248"/>
    <lineage>
        <taxon>Bacteria</taxon>
        <taxon>Pseudomonadati</taxon>
        <taxon>Bacteroidota</taxon>
        <taxon>Flavobacteriia</taxon>
        <taxon>Flavobacteriales</taxon>
        <taxon>Flavobacteriaceae</taxon>
        <taxon>Mesonia</taxon>
    </lineage>
</organism>
<feature type="transmembrane region" description="Helical" evidence="1">
    <location>
        <begin position="37"/>
        <end position="63"/>
    </location>
</feature>
<evidence type="ECO:0000256" key="1">
    <source>
        <dbReference type="SAM" id="Phobius"/>
    </source>
</evidence>
<feature type="transmembrane region" description="Helical" evidence="1">
    <location>
        <begin position="100"/>
        <end position="121"/>
    </location>
</feature>
<name>A0A2W7JS94_9FLAO</name>
<sequence length="138" mass="15034">MEIIIFILVGVLGATLPYYLHRKFNVEPVKASALPSLILGLIFYFSPIILSKSLHFHIPILFFGASFVGMVSKKILPGYLQVASAGIIFTLLYLNASSFFNGYGGGLGTAACISVLSLYGIKKIKSLIRFISVKKKSN</sequence>
<dbReference type="AlphaFoldDB" id="A0A2W7JS94"/>
<dbReference type="RefSeq" id="WP_111542065.1">
    <property type="nucleotide sequence ID" value="NZ_QKYV01000010.1"/>
</dbReference>
<keyword evidence="1" id="KW-1133">Transmembrane helix</keyword>
<dbReference type="EMBL" id="QKYV01000010">
    <property type="protein sequence ID" value="PZW37796.1"/>
    <property type="molecule type" value="Genomic_DNA"/>
</dbReference>